<dbReference type="NCBIfam" id="TIGR01901">
    <property type="entry name" value="adhes_NPXG"/>
    <property type="match status" value="1"/>
</dbReference>
<feature type="region of interest" description="Disordered" evidence="1">
    <location>
        <begin position="1"/>
        <end position="28"/>
    </location>
</feature>
<dbReference type="Proteomes" id="UP000003959">
    <property type="component" value="Unassembled WGS sequence"/>
</dbReference>
<sequence length="168" mass="17782">MERDRIPFAHKANPLSSSDDSTNPLIPSRPRETISLMQLGLLGLLEVSSLCLLLASPTLAQITPDSTLGDENSQVTPNQTIRGAAADLIEGGAIRDSNLFHSLIEFNVGNGQRVYFANPDGITNILTRVTGSTLSQILGTLGVNGSANLFLLNPNGIAFGSNARLEVV</sequence>
<dbReference type="RefSeq" id="WP_008186957.1">
    <property type="nucleotide sequence ID" value="NZ_MKZR01000001.1"/>
</dbReference>
<dbReference type="InterPro" id="IPR008638">
    <property type="entry name" value="FhaB/CdiA-like_TPS"/>
</dbReference>
<reference evidence="4" key="1">
    <citation type="journal article" date="2011" name="Proc. Natl. Acad. Sci. U.S.A.">
        <title>Genomic insights into the physiology and ecology of the marine filamentous cyanobacterium Lyngbya majuscula.</title>
        <authorList>
            <person name="Jones A.C."/>
            <person name="Monroe E.A."/>
            <person name="Podell S."/>
            <person name="Hess W.R."/>
            <person name="Klages S."/>
            <person name="Esquenazi E."/>
            <person name="Niessen S."/>
            <person name="Hoover H."/>
            <person name="Rothmann M."/>
            <person name="Lasken R.S."/>
            <person name="Yates J.R.III."/>
            <person name="Reinhardt R."/>
            <person name="Kube M."/>
            <person name="Burkart M.D."/>
            <person name="Allen E.E."/>
            <person name="Dorrestein P.C."/>
            <person name="Gerwick W.H."/>
            <person name="Gerwick L."/>
        </authorList>
    </citation>
    <scope>NUCLEOTIDE SEQUENCE [LARGE SCALE GENOMIC DNA]</scope>
    <source>
        <strain evidence="4">3L</strain>
    </source>
</reference>
<keyword evidence="4" id="KW-1185">Reference proteome</keyword>
<feature type="compositionally biased region" description="Polar residues" evidence="1">
    <location>
        <begin position="14"/>
        <end position="25"/>
    </location>
</feature>
<dbReference type="EMBL" id="GL890939">
    <property type="protein sequence ID" value="EGJ31506.1"/>
    <property type="molecule type" value="Genomic_DNA"/>
</dbReference>
<protein>
    <submittedName>
        <fullName evidence="3">Hemagglutination activity domain protein</fullName>
    </submittedName>
</protein>
<organism evidence="3 4">
    <name type="scientific">Moorena producens 3L</name>
    <dbReference type="NCBI Taxonomy" id="489825"/>
    <lineage>
        <taxon>Bacteria</taxon>
        <taxon>Bacillati</taxon>
        <taxon>Cyanobacteriota</taxon>
        <taxon>Cyanophyceae</taxon>
        <taxon>Coleofasciculales</taxon>
        <taxon>Coleofasciculaceae</taxon>
        <taxon>Moorena</taxon>
    </lineage>
</organism>
<gene>
    <name evidence="3" type="ORF">LYNGBM3L_39230</name>
</gene>
<accession>F4XVF8</accession>
<evidence type="ECO:0000313" key="3">
    <source>
        <dbReference type="EMBL" id="EGJ31506.1"/>
    </source>
</evidence>
<evidence type="ECO:0000313" key="4">
    <source>
        <dbReference type="Proteomes" id="UP000003959"/>
    </source>
</evidence>
<dbReference type="eggNOG" id="COG3210">
    <property type="taxonomic scope" value="Bacteria"/>
</dbReference>
<evidence type="ECO:0000259" key="2">
    <source>
        <dbReference type="SMART" id="SM00912"/>
    </source>
</evidence>
<feature type="domain" description="Filamentous haemagglutinin FhaB/tRNA nuclease CdiA-like TPS" evidence="2">
    <location>
        <begin position="69"/>
        <end position="166"/>
    </location>
</feature>
<dbReference type="InterPro" id="IPR011050">
    <property type="entry name" value="Pectin_lyase_fold/virulence"/>
</dbReference>
<dbReference type="AlphaFoldDB" id="F4XVF8"/>
<name>F4XVF8_9CYAN</name>
<dbReference type="SUPFAM" id="SSF51126">
    <property type="entry name" value="Pectin lyase-like"/>
    <property type="match status" value="1"/>
</dbReference>
<dbReference type="HOGENOM" id="CLU_1584628_0_0_3"/>
<dbReference type="Pfam" id="PF05860">
    <property type="entry name" value="TPS"/>
    <property type="match status" value="1"/>
</dbReference>
<dbReference type="InterPro" id="IPR012334">
    <property type="entry name" value="Pectin_lyas_fold"/>
</dbReference>
<proteinExistence type="predicted"/>
<evidence type="ECO:0000256" key="1">
    <source>
        <dbReference type="SAM" id="MobiDB-lite"/>
    </source>
</evidence>
<dbReference type="SMART" id="SM00912">
    <property type="entry name" value="Haemagg_act"/>
    <property type="match status" value="1"/>
</dbReference>
<dbReference type="Gene3D" id="2.160.20.10">
    <property type="entry name" value="Single-stranded right-handed beta-helix, Pectin lyase-like"/>
    <property type="match status" value="1"/>
</dbReference>